<comment type="caution">
    <text evidence="2">The sequence shown here is derived from an EMBL/GenBank/DDBJ whole genome shotgun (WGS) entry which is preliminary data.</text>
</comment>
<evidence type="ECO:0000313" key="4">
    <source>
        <dbReference type="Proteomes" id="UP000037843"/>
    </source>
</evidence>
<evidence type="ECO:0000313" key="5">
    <source>
        <dbReference type="Proteomes" id="UP000037962"/>
    </source>
</evidence>
<keyword evidence="5" id="KW-1185">Reference proteome</keyword>
<feature type="domain" description="DUF4326" evidence="1">
    <location>
        <begin position="9"/>
        <end position="108"/>
    </location>
</feature>
<sequence length="112" mass="12715">MPERIQLRRTKGWRKPEGAVTVTRGTDWGNPFRVGDQFRIEAQGTPFSPGQWYAYGHDITPEIAVLLFRIWVIGRPGLIEQIRVELGGRDLACWCSPDSPCHADVLLELANR</sequence>
<dbReference type="Proteomes" id="UP000037962">
    <property type="component" value="Unassembled WGS sequence"/>
</dbReference>
<reference evidence="4 5" key="1">
    <citation type="submission" date="2015-09" db="EMBL/GenBank/DDBJ databases">
        <title>Genome Sequences of Mycobacterium immunogenum Isolates, Recuperated from a Chloraminated Drinking Water Distribution System Simulator Subjected to Episodes of Nitrification.</title>
        <authorList>
            <person name="Gomez-Alvarez V."/>
            <person name="Revetta R.P."/>
        </authorList>
    </citation>
    <scope>NUCLEOTIDE SEQUENCE [LARGE SCALE GENOMIC DNA]</scope>
    <source>
        <strain evidence="2 4">H008</strain>
        <strain evidence="3 5">H076</strain>
    </source>
</reference>
<organism evidence="2 4">
    <name type="scientific">Mycobacteroides immunogenum</name>
    <dbReference type="NCBI Taxonomy" id="83262"/>
    <lineage>
        <taxon>Bacteria</taxon>
        <taxon>Bacillati</taxon>
        <taxon>Actinomycetota</taxon>
        <taxon>Actinomycetes</taxon>
        <taxon>Mycobacteriales</taxon>
        <taxon>Mycobacteriaceae</taxon>
        <taxon>Mycobacteroides</taxon>
    </lineage>
</organism>
<evidence type="ECO:0000313" key="3">
    <source>
        <dbReference type="EMBL" id="KPG34047.1"/>
    </source>
</evidence>
<dbReference type="InterPro" id="IPR025475">
    <property type="entry name" value="DUF4326"/>
</dbReference>
<dbReference type="Pfam" id="PF14216">
    <property type="entry name" value="DUF4326"/>
    <property type="match status" value="1"/>
</dbReference>
<protein>
    <recommendedName>
        <fullName evidence="1">DUF4326 domain-containing protein</fullName>
    </recommendedName>
</protein>
<dbReference type="RefSeq" id="WP_043077799.1">
    <property type="nucleotide sequence ID" value="NZ_CP011530.1"/>
</dbReference>
<accession>A0A7V8LR39</accession>
<evidence type="ECO:0000259" key="1">
    <source>
        <dbReference type="Pfam" id="PF14216"/>
    </source>
</evidence>
<evidence type="ECO:0000313" key="2">
    <source>
        <dbReference type="EMBL" id="KPG14445.1"/>
    </source>
</evidence>
<dbReference type="EMBL" id="LJFS01000012">
    <property type="protein sequence ID" value="KPG34047.1"/>
    <property type="molecule type" value="Genomic_DNA"/>
</dbReference>
<gene>
    <name evidence="2" type="ORF">AN908_07895</name>
    <name evidence="3" type="ORF">AN912_11890</name>
</gene>
<dbReference type="OrthoDB" id="3483205at2"/>
<dbReference type="AlphaFoldDB" id="A0A7V8LR39"/>
<dbReference type="KEGG" id="miz:BAB75_19255"/>
<name>A0A7V8LR39_9MYCO</name>
<dbReference type="EMBL" id="LJFO01000003">
    <property type="protein sequence ID" value="KPG14445.1"/>
    <property type="molecule type" value="Genomic_DNA"/>
</dbReference>
<dbReference type="GeneID" id="45766002"/>
<proteinExistence type="predicted"/>
<dbReference type="Proteomes" id="UP000037843">
    <property type="component" value="Unassembled WGS sequence"/>
</dbReference>